<dbReference type="EMBL" id="JACXST010000003">
    <property type="protein sequence ID" value="MBD9363696.1"/>
    <property type="molecule type" value="Genomic_DNA"/>
</dbReference>
<feature type="compositionally biased region" description="Polar residues" evidence="6">
    <location>
        <begin position="24"/>
        <end position="36"/>
    </location>
</feature>
<dbReference type="PROSITE" id="PS50109">
    <property type="entry name" value="HIS_KIN"/>
    <property type="match status" value="1"/>
</dbReference>
<dbReference type="InterPro" id="IPR052162">
    <property type="entry name" value="Sensor_kinase/Photoreceptor"/>
</dbReference>
<dbReference type="SMART" id="SM00091">
    <property type="entry name" value="PAS"/>
    <property type="match status" value="5"/>
</dbReference>
<comment type="caution">
    <text evidence="10">The sequence shown here is derived from an EMBL/GenBank/DDBJ whole genome shotgun (WGS) entry which is preliminary data.</text>
</comment>
<dbReference type="PRINTS" id="PR00344">
    <property type="entry name" value="BCTRLSENSOR"/>
</dbReference>
<evidence type="ECO:0000259" key="9">
    <source>
        <dbReference type="PROSITE" id="PS50113"/>
    </source>
</evidence>
<evidence type="ECO:0000256" key="5">
    <source>
        <dbReference type="ARBA" id="ARBA00022777"/>
    </source>
</evidence>
<dbReference type="InterPro" id="IPR013655">
    <property type="entry name" value="PAS_fold_3"/>
</dbReference>
<evidence type="ECO:0000256" key="3">
    <source>
        <dbReference type="ARBA" id="ARBA00022553"/>
    </source>
</evidence>
<dbReference type="PROSITE" id="PS50113">
    <property type="entry name" value="PAC"/>
    <property type="match status" value="4"/>
</dbReference>
<feature type="domain" description="PAS" evidence="8">
    <location>
        <begin position="337"/>
        <end position="393"/>
    </location>
</feature>
<dbReference type="InterPro" id="IPR005467">
    <property type="entry name" value="His_kinase_dom"/>
</dbReference>
<comment type="catalytic activity">
    <reaction evidence="1">
        <text>ATP + protein L-histidine = ADP + protein N-phospho-L-histidine.</text>
        <dbReference type="EC" id="2.7.13.3"/>
    </reaction>
</comment>
<evidence type="ECO:0000259" key="8">
    <source>
        <dbReference type="PROSITE" id="PS50112"/>
    </source>
</evidence>
<dbReference type="InterPro" id="IPR013767">
    <property type="entry name" value="PAS_fold"/>
</dbReference>
<dbReference type="Pfam" id="PF08448">
    <property type="entry name" value="PAS_4"/>
    <property type="match status" value="1"/>
</dbReference>
<name>A0ABR9DLE9_9GAMM</name>
<dbReference type="Pfam" id="PF00512">
    <property type="entry name" value="HisKA"/>
    <property type="match status" value="1"/>
</dbReference>
<dbReference type="Gene3D" id="3.30.565.10">
    <property type="entry name" value="Histidine kinase-like ATPase, C-terminal domain"/>
    <property type="match status" value="1"/>
</dbReference>
<feature type="domain" description="PAS" evidence="8">
    <location>
        <begin position="448"/>
        <end position="518"/>
    </location>
</feature>
<dbReference type="SMART" id="SM00086">
    <property type="entry name" value="PAC"/>
    <property type="match status" value="5"/>
</dbReference>
<feature type="region of interest" description="Disordered" evidence="6">
    <location>
        <begin position="1"/>
        <end position="36"/>
    </location>
</feature>
<dbReference type="InterPro" id="IPR003661">
    <property type="entry name" value="HisK_dim/P_dom"/>
</dbReference>
<evidence type="ECO:0000256" key="1">
    <source>
        <dbReference type="ARBA" id="ARBA00000085"/>
    </source>
</evidence>
<dbReference type="Gene3D" id="1.10.287.130">
    <property type="match status" value="1"/>
</dbReference>
<feature type="domain" description="PAS" evidence="8">
    <location>
        <begin position="200"/>
        <end position="237"/>
    </location>
</feature>
<dbReference type="InterPro" id="IPR035965">
    <property type="entry name" value="PAS-like_dom_sf"/>
</dbReference>
<dbReference type="SUPFAM" id="SSF47384">
    <property type="entry name" value="Homodimeric domain of signal transducing histidine kinase"/>
    <property type="match status" value="1"/>
</dbReference>
<evidence type="ECO:0000313" key="10">
    <source>
        <dbReference type="EMBL" id="MBD9363696.1"/>
    </source>
</evidence>
<sequence length="1212" mass="135082">MTDERCKSAHTESTVRQKAENRRPSSNKTTCSPDASETTLHELQARLLELETQNQSLIQAQHILQQSRDRFQHLYDFAPIAYLTLSPNQRISAINFAAAALLGVERQNLIGRHFSSLIADQSRGFWQQHLLQIQQRGENQPCELPMLRGDNAAFPARLDCLMLTDLADQTELRIALTDRTRQTQAKSSLQAQSPVLCAAVIQSARDAIVCIDAQYRVVLFNPAAGKLFGCQAGQAIGDAIQRFIPAGFPAIYSAPKPGGDSDHQAHELRTVTGMRASGEEFPMAAAITEIDTGGQFFYSLILRDANGHSPLPAEYHLQDQLSKVAASVPGVICSFRLATDGSASMPYASQALESLYGLPPEEVAEDFSPVFARVHPDDIKLINETISESARSLKPWRDTFRYQHPSKGEIWIEGHSMPMREQGGSILWHGYLQDITARKQAESVYRDQDRELQLIMDATPALIAYLDVNFRYVRVNATYEHWFGISPEQVIGRSVPDILGGAAWDMVRPYLERALTGEPVSFDQQIPYGNGKPRWVHATYIPNADEAGRLKGIVVHVIDIEERKLSEQKIALLNQRLERRLEEMQVIYNTVPIGLAIAGDNSGQHIRGNRANEQMLGLPPTSELSLSSEIPPAITVLQNGYPLAAEDLPIQRACRGEVVSGETLDIVRPDGKVITVVSNASPLLDDKGQPRGAVGAFLDITPLKVADDALRRNEAFVRCVLNSLPAHVAVLDDSGLVTTVNAPWDCFAIENGGSSSQLSEGANYLEVCRRSSATGDRDAQKALTGLEALIAGHQQEFMMEYPCRTALGELWFMMHAKRITQGFQGMIITHVDITELKRTHAELRHTETRLALIIDEVNAGYWDWDLVSQTLFLSPEWKRQIGFDDHEMQNRWEEWESRLHPDDRAWVLASTKDYLSGHLPAYELEFRLRHKNGSYRWIHSRGSLLHDKNNRPYRLLGINFDITDYKLTRELSERRNRMEQSFRVSLATQTIAAIAHELNQPLAAISSYADVALRLYQSEKPDSQKLNHVLEACVQQAQRAGEVIRQLFSHLNKTETVGERIDINFLVTEACAFVKNDKTLDTFNIELDLAADLPQTTVNALQIQKVLVNLISNGLESMQEHGKLSEVLRVTTGRYADDPDMAIVCVCDSGKGLANAIALKSLFQPFYSTKPAGLGMGLAISRALIQAHGGQLWAERNVGDGLSLFFTLPFAK</sequence>
<feature type="domain" description="PAC" evidence="9">
    <location>
        <begin position="520"/>
        <end position="572"/>
    </location>
</feature>
<dbReference type="SUPFAM" id="SSF55785">
    <property type="entry name" value="PYP-like sensor domain (PAS domain)"/>
    <property type="match status" value="7"/>
</dbReference>
<gene>
    <name evidence="10" type="ORF">EBB_25040</name>
</gene>
<dbReference type="Pfam" id="PF08447">
    <property type="entry name" value="PAS_3"/>
    <property type="match status" value="2"/>
</dbReference>
<feature type="compositionally biased region" description="Basic and acidic residues" evidence="6">
    <location>
        <begin position="1"/>
        <end position="23"/>
    </location>
</feature>
<dbReference type="SUPFAM" id="SSF55874">
    <property type="entry name" value="ATPase domain of HSP90 chaperone/DNA topoisomerase II/histidine kinase"/>
    <property type="match status" value="1"/>
</dbReference>
<dbReference type="InterPro" id="IPR000700">
    <property type="entry name" value="PAS-assoc_C"/>
</dbReference>
<dbReference type="PANTHER" id="PTHR43304">
    <property type="entry name" value="PHYTOCHROME-LIKE PROTEIN CPH1"/>
    <property type="match status" value="1"/>
</dbReference>
<dbReference type="InterPro" id="IPR001610">
    <property type="entry name" value="PAC"/>
</dbReference>
<dbReference type="CDD" id="cd00130">
    <property type="entry name" value="PAS"/>
    <property type="match status" value="4"/>
</dbReference>
<dbReference type="EC" id="2.7.13.3" evidence="2"/>
<evidence type="ECO:0000256" key="2">
    <source>
        <dbReference type="ARBA" id="ARBA00012438"/>
    </source>
</evidence>
<dbReference type="SMART" id="SM00388">
    <property type="entry name" value="HisKA"/>
    <property type="match status" value="1"/>
</dbReference>
<dbReference type="PROSITE" id="PS50112">
    <property type="entry name" value="PAS"/>
    <property type="match status" value="5"/>
</dbReference>
<dbReference type="InterPro" id="IPR036097">
    <property type="entry name" value="HisK_dim/P_sf"/>
</dbReference>
<dbReference type="RefSeq" id="WP_192396343.1">
    <property type="nucleotide sequence ID" value="NZ_CAJHIU010000003.1"/>
</dbReference>
<evidence type="ECO:0000256" key="6">
    <source>
        <dbReference type="SAM" id="MobiDB-lite"/>
    </source>
</evidence>
<evidence type="ECO:0000259" key="7">
    <source>
        <dbReference type="PROSITE" id="PS50109"/>
    </source>
</evidence>
<feature type="domain" description="PAS" evidence="8">
    <location>
        <begin position="846"/>
        <end position="918"/>
    </location>
</feature>
<dbReference type="CDD" id="cd00082">
    <property type="entry name" value="HisKA"/>
    <property type="match status" value="1"/>
</dbReference>
<dbReference type="InterPro" id="IPR000014">
    <property type="entry name" value="PAS"/>
</dbReference>
<dbReference type="Pfam" id="PF13426">
    <property type="entry name" value="PAS_9"/>
    <property type="match status" value="2"/>
</dbReference>
<keyword evidence="3" id="KW-0597">Phosphoprotein</keyword>
<feature type="domain" description="PAC" evidence="9">
    <location>
        <begin position="396"/>
        <end position="447"/>
    </location>
</feature>
<evidence type="ECO:0000313" key="11">
    <source>
        <dbReference type="Proteomes" id="UP000641152"/>
    </source>
</evidence>
<keyword evidence="5" id="KW-0418">Kinase</keyword>
<dbReference type="Pfam" id="PF00989">
    <property type="entry name" value="PAS"/>
    <property type="match status" value="1"/>
</dbReference>
<dbReference type="InterPro" id="IPR004358">
    <property type="entry name" value="Sig_transdc_His_kin-like_C"/>
</dbReference>
<reference evidence="10 11" key="1">
    <citation type="submission" date="2020-09" db="EMBL/GenBank/DDBJ databases">
        <title>Methylomonas albis sp. nov. and Methylomonas fluvii sp. nov.: Two cold-adapted methanotrophs from the River Elbe and an amended description of Methylovulum psychrotolerans strain Eb1.</title>
        <authorList>
            <person name="Bussmann I.K."/>
            <person name="Klings K.-W."/>
            <person name="Warnstedt J."/>
            <person name="Hoppert M."/>
            <person name="Saborowski A."/>
            <person name="Horn F."/>
            <person name="Liebner S."/>
        </authorList>
    </citation>
    <scope>NUCLEOTIDE SEQUENCE [LARGE SCALE GENOMIC DNA]</scope>
    <source>
        <strain evidence="10 11">EbB</strain>
    </source>
</reference>
<dbReference type="InterPro" id="IPR036890">
    <property type="entry name" value="HATPase_C_sf"/>
</dbReference>
<feature type="domain" description="PAS" evidence="8">
    <location>
        <begin position="67"/>
        <end position="137"/>
    </location>
</feature>
<protein>
    <recommendedName>
        <fullName evidence="2">histidine kinase</fullName>
        <ecNumber evidence="2">2.7.13.3</ecNumber>
    </recommendedName>
</protein>
<dbReference type="SMART" id="SM00387">
    <property type="entry name" value="HATPase_c"/>
    <property type="match status" value="1"/>
</dbReference>
<feature type="domain" description="PAC" evidence="9">
    <location>
        <begin position="922"/>
        <end position="974"/>
    </location>
</feature>
<keyword evidence="4" id="KW-0808">Transferase</keyword>
<feature type="domain" description="Histidine kinase" evidence="7">
    <location>
        <begin position="993"/>
        <end position="1212"/>
    </location>
</feature>
<evidence type="ECO:0000256" key="4">
    <source>
        <dbReference type="ARBA" id="ARBA00022679"/>
    </source>
</evidence>
<feature type="domain" description="PAC" evidence="9">
    <location>
        <begin position="660"/>
        <end position="712"/>
    </location>
</feature>
<dbReference type="Gene3D" id="3.30.450.20">
    <property type="entry name" value="PAS domain"/>
    <property type="match status" value="7"/>
</dbReference>
<dbReference type="NCBIfam" id="TIGR00229">
    <property type="entry name" value="sensory_box"/>
    <property type="match status" value="5"/>
</dbReference>
<dbReference type="Pfam" id="PF02518">
    <property type="entry name" value="HATPase_c"/>
    <property type="match status" value="1"/>
</dbReference>
<dbReference type="PANTHER" id="PTHR43304:SF1">
    <property type="entry name" value="PAC DOMAIN-CONTAINING PROTEIN"/>
    <property type="match status" value="1"/>
</dbReference>
<proteinExistence type="predicted"/>
<dbReference type="InterPro" id="IPR003594">
    <property type="entry name" value="HATPase_dom"/>
</dbReference>
<keyword evidence="11" id="KW-1185">Reference proteome</keyword>
<organism evidence="10 11">
    <name type="scientific">Methylomonas fluvii</name>
    <dbReference type="NCBI Taxonomy" id="1854564"/>
    <lineage>
        <taxon>Bacteria</taxon>
        <taxon>Pseudomonadati</taxon>
        <taxon>Pseudomonadota</taxon>
        <taxon>Gammaproteobacteria</taxon>
        <taxon>Methylococcales</taxon>
        <taxon>Methylococcaceae</taxon>
        <taxon>Methylomonas</taxon>
    </lineage>
</organism>
<dbReference type="Proteomes" id="UP000641152">
    <property type="component" value="Unassembled WGS sequence"/>
</dbReference>
<accession>A0ABR9DLE9</accession>
<dbReference type="InterPro" id="IPR013656">
    <property type="entry name" value="PAS_4"/>
</dbReference>